<keyword evidence="2" id="KW-0472">Membrane</keyword>
<evidence type="ECO:0000313" key="4">
    <source>
        <dbReference type="Proteomes" id="UP000198775"/>
    </source>
</evidence>
<evidence type="ECO:0000256" key="1">
    <source>
        <dbReference type="SAM" id="MobiDB-lite"/>
    </source>
</evidence>
<dbReference type="Pfam" id="PF19107">
    <property type="entry name" value="DUF5794"/>
    <property type="match status" value="1"/>
</dbReference>
<dbReference type="Proteomes" id="UP000198775">
    <property type="component" value="Unassembled WGS sequence"/>
</dbReference>
<dbReference type="OrthoDB" id="293478at2157"/>
<protein>
    <submittedName>
        <fullName evidence="3">Uncharacterized protein</fullName>
    </submittedName>
</protein>
<feature type="compositionally biased region" description="Basic and acidic residues" evidence="1">
    <location>
        <begin position="249"/>
        <end position="263"/>
    </location>
</feature>
<evidence type="ECO:0000313" key="3">
    <source>
        <dbReference type="EMBL" id="SEP13441.1"/>
    </source>
</evidence>
<reference evidence="4" key="1">
    <citation type="submission" date="2016-10" db="EMBL/GenBank/DDBJ databases">
        <authorList>
            <person name="Varghese N."/>
            <person name="Submissions S."/>
        </authorList>
    </citation>
    <scope>NUCLEOTIDE SEQUENCE [LARGE SCALE GENOMIC DNA]</scope>
    <source>
        <strain evidence="4">IBRC-M 10043</strain>
    </source>
</reference>
<keyword evidence="2" id="KW-1133">Transmembrane helix</keyword>
<proteinExistence type="predicted"/>
<keyword evidence="4" id="KW-1185">Reference proteome</keyword>
<feature type="transmembrane region" description="Helical" evidence="2">
    <location>
        <begin position="167"/>
        <end position="189"/>
    </location>
</feature>
<dbReference type="EMBL" id="FOCX01000036">
    <property type="protein sequence ID" value="SEP13441.1"/>
    <property type="molecule type" value="Genomic_DNA"/>
</dbReference>
<feature type="transmembrane region" description="Helical" evidence="2">
    <location>
        <begin position="51"/>
        <end position="70"/>
    </location>
</feature>
<sequence>MSQSQHPVALRIEQRVGGATRLLATVMCLPLLDGIFPALVLAGALSEPTGILEVGLLIFGGSATVAVILADMDGSPREQAKSVLLVGSVVVTGAVVEAALAPTIAAFIDLAVFERFAGLVILAVAAQTASARIGDYLPRPAIIIALGLVASLDPSGAQVAVQFDPGLMLRAAAAALVAVAFALHLALFGPWLRDIVDIDRFRFGSAVALGVLPLGLFGLVPGDAPLALAVLGMTFLFAFDPQDSVADFRSGDDSEDGTDRSQADDEYESVGPASADTVAEEDHAPWL</sequence>
<gene>
    <name evidence="3" type="ORF">SAMN05216388_103615</name>
</gene>
<dbReference type="AlphaFoldDB" id="A0A1H8VDL4"/>
<keyword evidence="2" id="KW-0812">Transmembrane</keyword>
<name>A0A1H8VDL4_9EURY</name>
<evidence type="ECO:0000256" key="2">
    <source>
        <dbReference type="SAM" id="Phobius"/>
    </source>
</evidence>
<organism evidence="3 4">
    <name type="scientific">Halorientalis persicus</name>
    <dbReference type="NCBI Taxonomy" id="1367881"/>
    <lineage>
        <taxon>Archaea</taxon>
        <taxon>Methanobacteriati</taxon>
        <taxon>Methanobacteriota</taxon>
        <taxon>Stenosarchaea group</taxon>
        <taxon>Halobacteria</taxon>
        <taxon>Halobacteriales</taxon>
        <taxon>Haloarculaceae</taxon>
        <taxon>Halorientalis</taxon>
    </lineage>
</organism>
<feature type="transmembrane region" description="Helical" evidence="2">
    <location>
        <begin position="201"/>
        <end position="218"/>
    </location>
</feature>
<feature type="region of interest" description="Disordered" evidence="1">
    <location>
        <begin position="247"/>
        <end position="287"/>
    </location>
</feature>
<accession>A0A1H8VDL4</accession>
<dbReference type="InterPro" id="IPR043812">
    <property type="entry name" value="DUF5794"/>
</dbReference>
<feature type="transmembrane region" description="Helical" evidence="2">
    <location>
        <begin position="21"/>
        <end position="45"/>
    </location>
</feature>
<dbReference type="RefSeq" id="WP_092663994.1">
    <property type="nucleotide sequence ID" value="NZ_FOCX01000036.1"/>
</dbReference>
<feature type="transmembrane region" description="Helical" evidence="2">
    <location>
        <begin position="82"/>
        <end position="104"/>
    </location>
</feature>